<organism evidence="1">
    <name type="scientific">Rhizophora mucronata</name>
    <name type="common">Asiatic mangrove</name>
    <dbReference type="NCBI Taxonomy" id="61149"/>
    <lineage>
        <taxon>Eukaryota</taxon>
        <taxon>Viridiplantae</taxon>
        <taxon>Streptophyta</taxon>
        <taxon>Embryophyta</taxon>
        <taxon>Tracheophyta</taxon>
        <taxon>Spermatophyta</taxon>
        <taxon>Magnoliopsida</taxon>
        <taxon>eudicotyledons</taxon>
        <taxon>Gunneridae</taxon>
        <taxon>Pentapetalae</taxon>
        <taxon>rosids</taxon>
        <taxon>fabids</taxon>
        <taxon>Malpighiales</taxon>
        <taxon>Rhizophoraceae</taxon>
        <taxon>Rhizophora</taxon>
    </lineage>
</organism>
<accession>A0A2P2QN45</accession>
<name>A0A2P2QN45_RHIMU</name>
<sequence length="17" mass="2128">MPLSLELFCMIFYFFLI</sequence>
<protein>
    <submittedName>
        <fullName evidence="1">Uncharacterized protein</fullName>
    </submittedName>
</protein>
<dbReference type="EMBL" id="GGEC01087914">
    <property type="protein sequence ID" value="MBX68398.1"/>
    <property type="molecule type" value="Transcribed_RNA"/>
</dbReference>
<proteinExistence type="predicted"/>
<evidence type="ECO:0000313" key="1">
    <source>
        <dbReference type="EMBL" id="MBX68398.1"/>
    </source>
</evidence>
<dbReference type="AlphaFoldDB" id="A0A2P2QN45"/>
<reference evidence="1" key="1">
    <citation type="submission" date="2018-02" db="EMBL/GenBank/DDBJ databases">
        <title>Rhizophora mucronata_Transcriptome.</title>
        <authorList>
            <person name="Meera S.P."/>
            <person name="Sreeshan A."/>
            <person name="Augustine A."/>
        </authorList>
    </citation>
    <scope>NUCLEOTIDE SEQUENCE</scope>
    <source>
        <tissue evidence="1">Leaf</tissue>
    </source>
</reference>